<keyword evidence="2" id="KW-0472">Membrane</keyword>
<evidence type="ECO:0000256" key="1">
    <source>
        <dbReference type="SAM" id="MobiDB-lite"/>
    </source>
</evidence>
<accession>A0ABT8SI77</accession>
<evidence type="ECO:0000256" key="2">
    <source>
        <dbReference type="SAM" id="Phobius"/>
    </source>
</evidence>
<feature type="compositionally biased region" description="Acidic residues" evidence="1">
    <location>
        <begin position="25"/>
        <end position="41"/>
    </location>
</feature>
<keyword evidence="2" id="KW-0812">Transmembrane</keyword>
<keyword evidence="4" id="KW-1185">Reference proteome</keyword>
<feature type="transmembrane region" description="Helical" evidence="2">
    <location>
        <begin position="201"/>
        <end position="234"/>
    </location>
</feature>
<gene>
    <name evidence="3" type="ORF">Q0812_01840</name>
</gene>
<name>A0ABT8SI77_9CAUL</name>
<feature type="region of interest" description="Disordered" evidence="1">
    <location>
        <begin position="1"/>
        <end position="87"/>
    </location>
</feature>
<comment type="caution">
    <text evidence="3">The sequence shown here is derived from an EMBL/GenBank/DDBJ whole genome shotgun (WGS) entry which is preliminary data.</text>
</comment>
<evidence type="ECO:0000313" key="3">
    <source>
        <dbReference type="EMBL" id="MDO1558171.1"/>
    </source>
</evidence>
<evidence type="ECO:0008006" key="5">
    <source>
        <dbReference type="Google" id="ProtNLM"/>
    </source>
</evidence>
<feature type="compositionally biased region" description="Pro residues" evidence="1">
    <location>
        <begin position="42"/>
        <end position="57"/>
    </location>
</feature>
<feature type="transmembrane region" description="Helical" evidence="2">
    <location>
        <begin position="156"/>
        <end position="181"/>
    </location>
</feature>
<reference evidence="3" key="1">
    <citation type="submission" date="2023-07" db="EMBL/GenBank/DDBJ databases">
        <title>Brevundimonas soil sp. nov., isolated from the soil of chemical plant.</title>
        <authorList>
            <person name="Wu N."/>
        </authorList>
    </citation>
    <scope>NUCLEOTIDE SEQUENCE</scope>
    <source>
        <strain evidence="3">XZ-24</strain>
    </source>
</reference>
<sequence length="257" mass="27418">MRPDLDPDPAVDDQLEPDAALAEAVGDDQGPDPDPDPEPVPEPEQIPQPADPLPEPEPAPDLEPEPIADPAPVEVPTPMIEEGGDPFDDHLIGFCTPDSLAGRAISAPLREAEPAPGPEPEPTPEAVPVPAMIERLEERDMAAIRLEDHERIWPALTVYACIIGAPMTVGASALIGLYLAHVNRGDAPDWLASHMLFQVRTIWIAVAVAVIGGVTILIGLGVFVLAALVVWMLLRGVTGIWRLLRGQSIVNPNTLLV</sequence>
<proteinExistence type="predicted"/>
<dbReference type="EMBL" id="JAUKTR010000001">
    <property type="protein sequence ID" value="MDO1558171.1"/>
    <property type="molecule type" value="Genomic_DNA"/>
</dbReference>
<evidence type="ECO:0000313" key="4">
    <source>
        <dbReference type="Proteomes" id="UP001169063"/>
    </source>
</evidence>
<protein>
    <recommendedName>
        <fullName evidence="5">DUF4870 domain-containing protein</fullName>
    </recommendedName>
</protein>
<keyword evidence="2" id="KW-1133">Transmembrane helix</keyword>
<dbReference type="Proteomes" id="UP001169063">
    <property type="component" value="Unassembled WGS sequence"/>
</dbReference>
<feature type="compositionally biased region" description="Acidic residues" evidence="1">
    <location>
        <begin position="1"/>
        <end position="16"/>
    </location>
</feature>
<organism evidence="3 4">
    <name type="scientific">Peiella sedimenti</name>
    <dbReference type="NCBI Taxonomy" id="3061083"/>
    <lineage>
        <taxon>Bacteria</taxon>
        <taxon>Pseudomonadati</taxon>
        <taxon>Pseudomonadota</taxon>
        <taxon>Alphaproteobacteria</taxon>
        <taxon>Caulobacterales</taxon>
        <taxon>Caulobacteraceae</taxon>
        <taxon>Peiella</taxon>
    </lineage>
</organism>
<dbReference type="RefSeq" id="WP_302108592.1">
    <property type="nucleotide sequence ID" value="NZ_JAUKTR010000001.1"/>
</dbReference>